<dbReference type="InterPro" id="IPR050904">
    <property type="entry name" value="Adhesion/Biosynth-related"/>
</dbReference>
<dbReference type="PROSITE" id="PS50213">
    <property type="entry name" value="FAS1"/>
    <property type="match status" value="1"/>
</dbReference>
<sequence length="1006" mass="113076">MLFCFWFLWLVVAHVLDASPTAKPSESPVPKPSTIVDYLSSSAQFSYFLRHLQKHNLIPVVNKLSNVTLFAPVNSAFVDDQFAINDTTDTLKRYFADERSSIDPSGNEDVILDSLYITKHYRDGNTSFPLKVTSTPNGAQVNDFADIVEANYYAKHQRSYIHTIDRLLPVPPTLCSMLMDSHHTSINGHSISFIKQLFQSAFTNIRGSGFQMSCEEYTANVSTILIPSDSVIDASLSDLQKKYYTVLFSGITQAHLKPSKDAIREVRADILQLLSNLLFPHVIGGNRHSNSTQKTALGNHSYQIIKDKDTQQLILNGRVRTAVNGTSIVAADGLVHVIDVEDNSDSNVFSDLNIEAAEMIPRKALYAMHFSYLVKELKFRKLEYLIDGSTKNQTIVVEVSDRDDYVDDDAFLAAKKVSSNSFSNKQSMLYHFLEGAVDVHKELDKSASYRHLVFSKLCSRKRINSCFKVKVYGTVSEGRKKVSFNDDVRVSSLPIYASSDNIIYVADDEFLVPSSFKHTLADLISNEVVRGTLDHVIIDKESCLTTLNYLSQFSMLSLPENHKGYSAFLPCGNTVWDGRGKSSQQNYGSWKSLGLVMKYLESHPHELKDILKGFFLEDLVYSDFGLQDERESFTEVKTLRGDYVNISERYRSGDVNHLITVNHTSFSMPLNSDVLFSQGVIHITSKILLPDNFHVSLLNLVKTTEISSYPNYSFSHLVEQIPQLVDTLNLNEEGKPSEYSLLIPSPDSLKDSNISASYNRLSEFLELHLVPNTDVDTLLQCVNSVHHDSNGSFIFHTNHTYGNFRCIKNKATGETFLHLNREVSGFESSDHKVKIVSHGCTNVMTPNSSCVFLLDKPLKPEWFDAPKNFLHIHIGWISVCIGIIIGVILFGFVMTTLIVCLGSGNSRKKSEPFMFANEPLSPNEPSFMRVTSDEDFLEDHGYETDDDMMGNERDPILARGKGKRKAQNYYGATSTTRETPSAPRSIKGNSLLKNLNRDRDFPVLNM</sequence>
<evidence type="ECO:0000313" key="5">
    <source>
        <dbReference type="EMBL" id="OVF08319.1"/>
    </source>
</evidence>
<dbReference type="Proteomes" id="UP000195602">
    <property type="component" value="Unassembled WGS sequence"/>
</dbReference>
<evidence type="ECO:0000259" key="4">
    <source>
        <dbReference type="PROSITE" id="PS50213"/>
    </source>
</evidence>
<dbReference type="InterPro" id="IPR000782">
    <property type="entry name" value="FAS1_domain"/>
</dbReference>
<feature type="chain" id="PRO_5041655559" description="FAS1 domain-containing protein" evidence="3">
    <location>
        <begin position="19"/>
        <end position="1006"/>
    </location>
</feature>
<evidence type="ECO:0000313" key="6">
    <source>
        <dbReference type="Proteomes" id="UP000195602"/>
    </source>
</evidence>
<proteinExistence type="predicted"/>
<dbReference type="EMBL" id="LYUB02000009">
    <property type="protein sequence ID" value="OVF08319.1"/>
    <property type="molecule type" value="Genomic_DNA"/>
</dbReference>
<dbReference type="PANTHER" id="PTHR10900:SF77">
    <property type="entry name" value="FI19380P1"/>
    <property type="match status" value="1"/>
</dbReference>
<dbReference type="InterPro" id="IPR036378">
    <property type="entry name" value="FAS1_dom_sf"/>
</dbReference>
<dbReference type="PANTHER" id="PTHR10900">
    <property type="entry name" value="PERIOSTIN-RELATED"/>
    <property type="match status" value="1"/>
</dbReference>
<dbReference type="AlphaFoldDB" id="A0AA91PZ12"/>
<keyword evidence="2" id="KW-1133">Transmembrane helix</keyword>
<organism evidence="5 6">
    <name type="scientific">Clavispora lusitaniae</name>
    <name type="common">Candida lusitaniae</name>
    <dbReference type="NCBI Taxonomy" id="36911"/>
    <lineage>
        <taxon>Eukaryota</taxon>
        <taxon>Fungi</taxon>
        <taxon>Dikarya</taxon>
        <taxon>Ascomycota</taxon>
        <taxon>Saccharomycotina</taxon>
        <taxon>Pichiomycetes</taxon>
        <taxon>Metschnikowiaceae</taxon>
        <taxon>Clavispora</taxon>
    </lineage>
</organism>
<dbReference type="SUPFAM" id="SSF82153">
    <property type="entry name" value="FAS1 domain"/>
    <property type="match status" value="2"/>
</dbReference>
<feature type="compositionally biased region" description="Basic and acidic residues" evidence="1">
    <location>
        <begin position="995"/>
        <end position="1006"/>
    </location>
</feature>
<feature type="compositionally biased region" description="Polar residues" evidence="1">
    <location>
        <begin position="970"/>
        <end position="979"/>
    </location>
</feature>
<keyword evidence="2" id="KW-0812">Transmembrane</keyword>
<evidence type="ECO:0000256" key="1">
    <source>
        <dbReference type="SAM" id="MobiDB-lite"/>
    </source>
</evidence>
<accession>A0AA91PZ12</accession>
<feature type="signal peptide" evidence="3">
    <location>
        <begin position="1"/>
        <end position="18"/>
    </location>
</feature>
<dbReference type="Gene3D" id="2.30.180.10">
    <property type="entry name" value="FAS1 domain"/>
    <property type="match status" value="2"/>
</dbReference>
<gene>
    <name evidence="5" type="ORF">A9F13_09g02651</name>
</gene>
<feature type="domain" description="FAS1" evidence="4">
    <location>
        <begin position="32"/>
        <end position="168"/>
    </location>
</feature>
<feature type="region of interest" description="Disordered" evidence="1">
    <location>
        <begin position="960"/>
        <end position="1006"/>
    </location>
</feature>
<comment type="caution">
    <text evidence="5">The sequence shown here is derived from an EMBL/GenBank/DDBJ whole genome shotgun (WGS) entry which is preliminary data.</text>
</comment>
<name>A0AA91PZ12_CLALS</name>
<keyword evidence="3" id="KW-0732">Signal</keyword>
<feature type="transmembrane region" description="Helical" evidence="2">
    <location>
        <begin position="874"/>
        <end position="901"/>
    </location>
</feature>
<evidence type="ECO:0000256" key="3">
    <source>
        <dbReference type="SAM" id="SignalP"/>
    </source>
</evidence>
<dbReference type="Pfam" id="PF02469">
    <property type="entry name" value="Fasciclin"/>
    <property type="match status" value="1"/>
</dbReference>
<protein>
    <recommendedName>
        <fullName evidence="4">FAS1 domain-containing protein</fullName>
    </recommendedName>
</protein>
<reference evidence="5 6" key="1">
    <citation type="submission" date="2017-04" db="EMBL/GenBank/DDBJ databases">
        <title>Draft genome of the yeast Clavispora lusitaniae type strain CBS 6936.</title>
        <authorList>
            <person name="Durrens P."/>
            <person name="Klopp C."/>
            <person name="Biteau N."/>
            <person name="Fitton-Ouhabi V."/>
            <person name="Dementhon K."/>
            <person name="Accoceberry I."/>
            <person name="Sherman D.J."/>
            <person name="Noel T."/>
        </authorList>
    </citation>
    <scope>NUCLEOTIDE SEQUENCE [LARGE SCALE GENOMIC DNA]</scope>
    <source>
        <strain evidence="5 6">CBS 6936</strain>
    </source>
</reference>
<evidence type="ECO:0000256" key="2">
    <source>
        <dbReference type="SAM" id="Phobius"/>
    </source>
</evidence>
<keyword evidence="2" id="KW-0472">Membrane</keyword>
<dbReference type="KEGG" id="clus:A9F13_09g02651"/>